<proteinExistence type="predicted"/>
<keyword evidence="3" id="KW-1185">Reference proteome</keyword>
<dbReference type="SUPFAM" id="SSF56112">
    <property type="entry name" value="Protein kinase-like (PK-like)"/>
    <property type="match status" value="1"/>
</dbReference>
<dbReference type="InterPro" id="IPR051678">
    <property type="entry name" value="AGP_Transferase"/>
</dbReference>
<evidence type="ECO:0000313" key="2">
    <source>
        <dbReference type="EMBL" id="MCL6424304.1"/>
    </source>
</evidence>
<accession>A0ABT0R2Z3</accession>
<sequence length="362" mass="38941">MSTTGEDRAPAREAAPDPLLEAQLRAAWSSGALTGQQARPEPAALDFAGSGEHFLVWRLEAGDGCGPLAVRVARQGEDLEALPASLREEAAALRLLPRAAGGPVGVHVEPEARRSALGRPFAVTSWVPGRALAPSDWTQDHLAAHARLIARIHQRRFPVRGALTVVGAAPAGPETPAAPSGMSLLEDVDAVFGAARARRPRIAEDPRIAEIMAAARAEVETAEPLMGALEEFVLAHGDLCATNVVWDARGVPRPIDFEWAQADDRARDLAIIGGAVHCDPWYVPLSEGGIEELLGRYVEAVRELDPTVVIDERALRIRRDAWEVYEKTAMLLAVAERAQRGEAVHRDALPVLRDSLARRLAV</sequence>
<dbReference type="Proteomes" id="UP001203761">
    <property type="component" value="Unassembled WGS sequence"/>
</dbReference>
<name>A0ABT0R2Z3_9MICO</name>
<dbReference type="InterPro" id="IPR002575">
    <property type="entry name" value="Aminoglycoside_PTrfase"/>
</dbReference>
<dbReference type="Gene3D" id="3.90.1200.10">
    <property type="match status" value="1"/>
</dbReference>
<gene>
    <name evidence="2" type="ORF">Bequi_13110</name>
</gene>
<reference evidence="2" key="1">
    <citation type="submission" date="2022-02" db="EMBL/GenBank/DDBJ databases">
        <authorList>
            <person name="Lee M."/>
            <person name="Kim S.-J."/>
            <person name="Jung M.-Y."/>
        </authorList>
    </citation>
    <scope>NUCLEOTIDE SEQUENCE</scope>
    <source>
        <strain evidence="2">JHP9</strain>
    </source>
</reference>
<comment type="caution">
    <text evidence="2">The sequence shown here is derived from an EMBL/GenBank/DDBJ whole genome shotgun (WGS) entry which is preliminary data.</text>
</comment>
<dbReference type="PANTHER" id="PTHR21310">
    <property type="entry name" value="AMINOGLYCOSIDE PHOSPHOTRANSFERASE-RELATED-RELATED"/>
    <property type="match status" value="1"/>
</dbReference>
<evidence type="ECO:0000259" key="1">
    <source>
        <dbReference type="Pfam" id="PF01636"/>
    </source>
</evidence>
<evidence type="ECO:0000313" key="3">
    <source>
        <dbReference type="Proteomes" id="UP001203761"/>
    </source>
</evidence>
<dbReference type="RefSeq" id="WP_249738383.1">
    <property type="nucleotide sequence ID" value="NZ_JAKNCJ010000011.1"/>
</dbReference>
<feature type="domain" description="Aminoglycoside phosphotransferase" evidence="1">
    <location>
        <begin position="48"/>
        <end position="296"/>
    </location>
</feature>
<dbReference type="Pfam" id="PF01636">
    <property type="entry name" value="APH"/>
    <property type="match status" value="1"/>
</dbReference>
<protein>
    <submittedName>
        <fullName evidence="2">Aminoglycoside phosphotransferase family protein</fullName>
    </submittedName>
</protein>
<dbReference type="InterPro" id="IPR011009">
    <property type="entry name" value="Kinase-like_dom_sf"/>
</dbReference>
<organism evidence="2 3">
    <name type="scientific">Brachybacterium equifaecis</name>
    <dbReference type="NCBI Taxonomy" id="2910770"/>
    <lineage>
        <taxon>Bacteria</taxon>
        <taxon>Bacillati</taxon>
        <taxon>Actinomycetota</taxon>
        <taxon>Actinomycetes</taxon>
        <taxon>Micrococcales</taxon>
        <taxon>Dermabacteraceae</taxon>
        <taxon>Brachybacterium</taxon>
    </lineage>
</organism>
<dbReference type="EMBL" id="JAKNCJ010000011">
    <property type="protein sequence ID" value="MCL6424304.1"/>
    <property type="molecule type" value="Genomic_DNA"/>
</dbReference>